<dbReference type="Pfam" id="PF03442">
    <property type="entry name" value="CBM_X2"/>
    <property type="match status" value="1"/>
</dbReference>
<dbReference type="SUPFAM" id="SSF81296">
    <property type="entry name" value="E set domains"/>
    <property type="match status" value="1"/>
</dbReference>
<dbReference type="GO" id="GO:0009986">
    <property type="term" value="C:cell surface"/>
    <property type="evidence" value="ECO:0007669"/>
    <property type="project" value="TreeGrafter"/>
</dbReference>
<evidence type="ECO:0000256" key="5">
    <source>
        <dbReference type="ARBA" id="ARBA00023277"/>
    </source>
</evidence>
<evidence type="ECO:0000256" key="7">
    <source>
        <dbReference type="ARBA" id="ARBA00023326"/>
    </source>
</evidence>
<feature type="chain" id="PRO_5004777419" evidence="8">
    <location>
        <begin position="28"/>
        <end position="703"/>
    </location>
</feature>
<keyword evidence="2 8" id="KW-0732">Signal</keyword>
<keyword evidence="7" id="KW-0624">Polysaccharide degradation</keyword>
<dbReference type="Gene3D" id="2.60.40.10">
    <property type="entry name" value="Immunoglobulins"/>
    <property type="match status" value="2"/>
</dbReference>
<feature type="domain" description="Carbohydrate binding X2" evidence="10">
    <location>
        <begin position="405"/>
        <end position="482"/>
    </location>
</feature>
<dbReference type="InterPro" id="IPR050386">
    <property type="entry name" value="Glycosyl_hydrolase_5"/>
</dbReference>
<accession>V9IRW8</accession>
<dbReference type="InterPro" id="IPR001547">
    <property type="entry name" value="Glyco_hydro_5"/>
</dbReference>
<dbReference type="Gene3D" id="3.20.20.80">
    <property type="entry name" value="Glycosidases"/>
    <property type="match status" value="1"/>
</dbReference>
<feature type="signal peptide" evidence="8">
    <location>
        <begin position="1"/>
        <end position="27"/>
    </location>
</feature>
<dbReference type="InterPro" id="IPR013783">
    <property type="entry name" value="Ig-like_fold"/>
</dbReference>
<dbReference type="InterPro" id="IPR014756">
    <property type="entry name" value="Ig_E-set"/>
</dbReference>
<evidence type="ECO:0000313" key="11">
    <source>
        <dbReference type="EMBL" id="AFK65326.1"/>
    </source>
</evidence>
<dbReference type="SUPFAM" id="SSF51445">
    <property type="entry name" value="(Trans)glycosidases"/>
    <property type="match status" value="1"/>
</dbReference>
<dbReference type="GO" id="GO:0008422">
    <property type="term" value="F:beta-glucosidase activity"/>
    <property type="evidence" value="ECO:0007669"/>
    <property type="project" value="TreeGrafter"/>
</dbReference>
<evidence type="ECO:0000256" key="8">
    <source>
        <dbReference type="SAM" id="SignalP"/>
    </source>
</evidence>
<dbReference type="AlphaFoldDB" id="V9IRW8"/>
<evidence type="ECO:0000259" key="10">
    <source>
        <dbReference type="Pfam" id="PF03442"/>
    </source>
</evidence>
<comment type="similarity">
    <text evidence="1">Belongs to the glycosyl hydrolase 5 (cellulase A) family.</text>
</comment>
<name>V9IRW8_9BACL</name>
<dbReference type="PROSITE" id="PS00659">
    <property type="entry name" value="GLYCOSYL_HYDROL_F5"/>
    <property type="match status" value="1"/>
</dbReference>
<proteinExistence type="inferred from homology"/>
<dbReference type="EMBL" id="JN225132">
    <property type="protein sequence ID" value="AFK65326.1"/>
    <property type="molecule type" value="Genomic_DNA"/>
</dbReference>
<keyword evidence="4" id="KW-0136">Cellulose degradation</keyword>
<evidence type="ECO:0000256" key="4">
    <source>
        <dbReference type="ARBA" id="ARBA00023001"/>
    </source>
</evidence>
<dbReference type="InterPro" id="IPR018087">
    <property type="entry name" value="Glyco_hydro_5_CS"/>
</dbReference>
<dbReference type="GO" id="GO:0005576">
    <property type="term" value="C:extracellular region"/>
    <property type="evidence" value="ECO:0007669"/>
    <property type="project" value="TreeGrafter"/>
</dbReference>
<dbReference type="Pfam" id="PF00150">
    <property type="entry name" value="Cellulase"/>
    <property type="match status" value="1"/>
</dbReference>
<evidence type="ECO:0000259" key="9">
    <source>
        <dbReference type="Pfam" id="PF00150"/>
    </source>
</evidence>
<keyword evidence="3 11" id="KW-0378">Hydrolase</keyword>
<evidence type="ECO:0000256" key="3">
    <source>
        <dbReference type="ARBA" id="ARBA00022801"/>
    </source>
</evidence>
<evidence type="ECO:0000256" key="6">
    <source>
        <dbReference type="ARBA" id="ARBA00023295"/>
    </source>
</evidence>
<organism evidence="11">
    <name type="scientific">Paenibacillus mucilaginosus K02</name>
    <dbReference type="NCBI Taxonomy" id="997761"/>
    <lineage>
        <taxon>Bacteria</taxon>
        <taxon>Bacillati</taxon>
        <taxon>Bacillota</taxon>
        <taxon>Bacilli</taxon>
        <taxon>Bacillales</taxon>
        <taxon>Paenibacillaceae</taxon>
        <taxon>Paenibacillus</taxon>
    </lineage>
</organism>
<feature type="domain" description="Glycoside hydrolase family 5" evidence="9">
    <location>
        <begin position="72"/>
        <end position="362"/>
    </location>
</feature>
<dbReference type="InterPro" id="IPR017853">
    <property type="entry name" value="GH"/>
</dbReference>
<reference evidence="11" key="1">
    <citation type="submission" date="2011-07" db="EMBL/GenBank/DDBJ databases">
        <title>Some potential microbial weathering related gene sequences of Bacillus mucilaginosus.</title>
        <authorList>
            <person name="Lian B."/>
            <person name="Xiao B."/>
        </authorList>
    </citation>
    <scope>NUCLEOTIDE SEQUENCE</scope>
    <source>
        <strain evidence="11">K02</strain>
    </source>
</reference>
<keyword evidence="5" id="KW-0119">Carbohydrate metabolism</keyword>
<evidence type="ECO:0000256" key="1">
    <source>
        <dbReference type="ARBA" id="ARBA00005641"/>
    </source>
</evidence>
<dbReference type="PANTHER" id="PTHR31297:SF41">
    <property type="entry name" value="ENDOGLUCANASE, PUTATIVE (AFU_ORTHOLOGUE AFUA_5G01830)-RELATED"/>
    <property type="match status" value="1"/>
</dbReference>
<sequence>MAAMLRKPFVPLAALMSALLLLTSAGAAGYAEEAAPGTSQVNAFRAVTAVQAAKAMSPGWNLGNTLDAYPDEGSWNNPPAEETIFEDIRAAGFRSVRIPVTWDSKIGPAPDYIIDPARLDRVEEVVDWALERGLYTVLNVHHDNGNWVTKMAVDPVTGLYVDDYNRNMDKLEKVWKQIAGRFKDKSEKLLFEVLNEPNNGEWEPKIEAPTDPDYPEARHHLTPEELNAMNHRMLKAIRTSGGSNASRIVVIGAEMDNSEKAVAHLEVPDDPYLMATFHYYTPYPFISNSWGHTAWGTPEDKAELTRYFKPVYDTFVRKGIPVLLGEFGTFVDPEAYAKSYYFNAVVRASYKYGFVPMYWDNGLDNYDRKARVWRDETAKDVIVRAGLGEINSFIGMRDAYFPQGKEPGDLVLPLELGGNELTGIYHGYYRLVEGRDYVMNEERTEMTLYGGFIAKLLPARGEAGAKETLRFRFSEGADQPLNLIRFAQPVLQDTKLTIPAGALKENLKIPVQYNGTKLATVRMVDAATGRPVKDEWAQGYVNRGDFVMDAEHVILSKEILNGRPPGSETKIILEFWPKGTTAEITVSAKAVKPEPGYQRKVSVLPRTAPKARRPLTIEGTILSLNGASVYKGVIDVEINDAEGNKVEQRIYNEKTLKPGEPLTVSFTWKPQMRGKYIVKFSYFTTNWKENLFWDDAARIIEVQ</sequence>
<dbReference type="GO" id="GO:0030245">
    <property type="term" value="P:cellulose catabolic process"/>
    <property type="evidence" value="ECO:0007669"/>
    <property type="project" value="UniProtKB-KW"/>
</dbReference>
<evidence type="ECO:0000256" key="2">
    <source>
        <dbReference type="ARBA" id="ARBA00022729"/>
    </source>
</evidence>
<protein>
    <submittedName>
        <fullName evidence="11">Glycoside hydrolase family protein</fullName>
    </submittedName>
</protein>
<dbReference type="PANTHER" id="PTHR31297">
    <property type="entry name" value="GLUCAN ENDO-1,6-BETA-GLUCOSIDASE B"/>
    <property type="match status" value="1"/>
</dbReference>
<keyword evidence="6" id="KW-0326">Glycosidase</keyword>
<dbReference type="InterPro" id="IPR005102">
    <property type="entry name" value="Carbo-bd_X2"/>
</dbReference>